<protein>
    <submittedName>
        <fullName evidence="2">Uncharacterized protein</fullName>
    </submittedName>
</protein>
<accession>A0A7W1XV18</accession>
<gene>
    <name evidence="2" type="ORF">H2C83_16045</name>
</gene>
<reference evidence="2 3" key="1">
    <citation type="submission" date="2020-07" db="EMBL/GenBank/DDBJ databases">
        <title>Thermoactinomyces phylogeny.</title>
        <authorList>
            <person name="Dunlap C."/>
        </authorList>
    </citation>
    <scope>NUCLEOTIDE SEQUENCE [LARGE SCALE GENOMIC DNA]</scope>
    <source>
        <strain evidence="2 3">AMNI-1</strain>
    </source>
</reference>
<organism evidence="2 3">
    <name type="scientific">Thermoactinomyces mirandus</name>
    <dbReference type="NCBI Taxonomy" id="2756294"/>
    <lineage>
        <taxon>Bacteria</taxon>
        <taxon>Bacillati</taxon>
        <taxon>Bacillota</taxon>
        <taxon>Bacilli</taxon>
        <taxon>Bacillales</taxon>
        <taxon>Thermoactinomycetaceae</taxon>
        <taxon>Thermoactinomyces</taxon>
    </lineage>
</organism>
<evidence type="ECO:0000313" key="3">
    <source>
        <dbReference type="Proteomes" id="UP000538292"/>
    </source>
</evidence>
<keyword evidence="3" id="KW-1185">Reference proteome</keyword>
<proteinExistence type="predicted"/>
<sequence length="192" mass="21725">MFNTDLPSGRRRLFVLILFVFIVAGFSVKYLLIHLGWVGDGGNTEVGAKAENSKNMVPVNEPDIPALSQEEIQRVQITARAFVRAYVTRTSADYDGWLRSLKPYVTDQLFSLLEEEANYFESGGQTPTSRFKQLGRINCQDDLGKVGCLAEMVVEQDENGKKIPIERVYQLTLIKEKGEWLIEEVEVRGSFD</sequence>
<keyword evidence="1" id="KW-0812">Transmembrane</keyword>
<evidence type="ECO:0000256" key="1">
    <source>
        <dbReference type="SAM" id="Phobius"/>
    </source>
</evidence>
<keyword evidence="1" id="KW-1133">Transmembrane helix</keyword>
<evidence type="ECO:0000313" key="2">
    <source>
        <dbReference type="EMBL" id="MBA4603780.1"/>
    </source>
</evidence>
<dbReference type="RefSeq" id="WP_181742252.1">
    <property type="nucleotide sequence ID" value="NZ_JACEOL010000067.1"/>
</dbReference>
<dbReference type="AlphaFoldDB" id="A0A7W1XV18"/>
<comment type="caution">
    <text evidence="2">The sequence shown here is derived from an EMBL/GenBank/DDBJ whole genome shotgun (WGS) entry which is preliminary data.</text>
</comment>
<name>A0A7W1XV18_9BACL</name>
<feature type="transmembrane region" description="Helical" evidence="1">
    <location>
        <begin position="12"/>
        <end position="32"/>
    </location>
</feature>
<dbReference type="EMBL" id="JACEOL010000067">
    <property type="protein sequence ID" value="MBA4603780.1"/>
    <property type="molecule type" value="Genomic_DNA"/>
</dbReference>
<keyword evidence="1" id="KW-0472">Membrane</keyword>
<dbReference type="Proteomes" id="UP000538292">
    <property type="component" value="Unassembled WGS sequence"/>
</dbReference>